<name>A0AA35WJH2_GEOBA</name>
<comment type="caution">
    <text evidence="1">The sequence shown here is derived from an EMBL/GenBank/DDBJ whole genome shotgun (WGS) entry which is preliminary data.</text>
</comment>
<proteinExistence type="predicted"/>
<evidence type="ECO:0000313" key="1">
    <source>
        <dbReference type="EMBL" id="CAI8019406.1"/>
    </source>
</evidence>
<dbReference type="EMBL" id="CASHTH010001751">
    <property type="protein sequence ID" value="CAI8019406.1"/>
    <property type="molecule type" value="Genomic_DNA"/>
</dbReference>
<organism evidence="1 2">
    <name type="scientific">Geodia barretti</name>
    <name type="common">Barrett's horny sponge</name>
    <dbReference type="NCBI Taxonomy" id="519541"/>
    <lineage>
        <taxon>Eukaryota</taxon>
        <taxon>Metazoa</taxon>
        <taxon>Porifera</taxon>
        <taxon>Demospongiae</taxon>
        <taxon>Heteroscleromorpha</taxon>
        <taxon>Tetractinellida</taxon>
        <taxon>Astrophorina</taxon>
        <taxon>Geodiidae</taxon>
        <taxon>Geodia</taxon>
    </lineage>
</organism>
<gene>
    <name evidence="1" type="ORF">GBAR_LOCUS11665</name>
</gene>
<protein>
    <submittedName>
        <fullName evidence="1">Uncharacterized protein</fullName>
    </submittedName>
</protein>
<dbReference type="Proteomes" id="UP001174909">
    <property type="component" value="Unassembled WGS sequence"/>
</dbReference>
<dbReference type="AlphaFoldDB" id="A0AA35WJH2"/>
<keyword evidence="2" id="KW-1185">Reference proteome</keyword>
<evidence type="ECO:0000313" key="2">
    <source>
        <dbReference type="Proteomes" id="UP001174909"/>
    </source>
</evidence>
<accession>A0AA35WJH2</accession>
<sequence>MVPHFQLPSTFTFTHITRNIGVYYYHALYLPWRWPITT</sequence>
<feature type="non-terminal residue" evidence="1">
    <location>
        <position position="38"/>
    </location>
</feature>
<reference evidence="1" key="1">
    <citation type="submission" date="2023-03" db="EMBL/GenBank/DDBJ databases">
        <authorList>
            <person name="Steffen K."/>
            <person name="Cardenas P."/>
        </authorList>
    </citation>
    <scope>NUCLEOTIDE SEQUENCE</scope>
</reference>